<dbReference type="EMBL" id="BROD01000001">
    <property type="protein sequence ID" value="GKX68099.1"/>
    <property type="molecule type" value="Genomic_DNA"/>
</dbReference>
<protein>
    <submittedName>
        <fullName evidence="1">1,4-alpha-glucan branching enzyme GlgB</fullName>
    </submittedName>
</protein>
<gene>
    <name evidence="1" type="primary">glgB</name>
    <name evidence="1" type="ORF">rsdtw13_33570</name>
</gene>
<name>A0ACB5RG74_9CLOT</name>
<proteinExistence type="predicted"/>
<reference evidence="1" key="1">
    <citation type="journal article" date="2025" name="Int. J. Syst. Evol. Microbiol.">
        <title>Inconstantimicrobium mannanitabidum sp. nov., a novel member of the family Clostridiaceae isolated from anoxic soil under the treatment of reductive soil disinfestation.</title>
        <authorList>
            <person name="Ueki A."/>
            <person name="Tonouchi A."/>
            <person name="Honma S."/>
            <person name="Kaku N."/>
            <person name="Ueki K."/>
        </authorList>
    </citation>
    <scope>NUCLEOTIDE SEQUENCE</scope>
    <source>
        <strain evidence="1">TW13</strain>
    </source>
</reference>
<comment type="caution">
    <text evidence="1">The sequence shown here is derived from an EMBL/GenBank/DDBJ whole genome shotgun (WGS) entry which is preliminary data.</text>
</comment>
<sequence>MSNKDGIEEIIKKVERTEKESKKASTNASVEVKDGDANDSEKKKKTTRQSNLKKKNTTKSSINKKGKVTEKNKEVIASDKKDASRTSSEVSPDTKVSKKTTVKKSSKKAQKKVPNEKAQVTKEVGITQYDKYLFHEGHSYKCYEFMGAHVVKEGRYKGVRFTTWAPNASKIYLVSNVTDWKIDEKYQLEKISEMGIWSFFTRDIKEGDIYKYAIVNKDGTKVVLKSDPYAFYSEHRPNTASIIYKYDSYKWKDEEWLAHKKSCNIYESAVNIYEVHLGSWKVKENGDTYSYTELSKILPKYVKEMGYTHVELMPVMEHPLDDSWGYQITGYFSPTSRYGTPDEFRQLIDDFHKEDIGVILDWVPGHFCKDEHGLYRFDGTPTYEYQEPNRSENKGWGASNFDLGRREVKSFLISNAIYWLEQFHVDGLRVDAVANMLYLDYDRKNGEWTPNKNGGNQNLEAIEFFRELNKEVFRAYPEVLMIAEESTSWPLVTKPSDIGGLGFNFKWNMGWMNDILEYIKLDPVNRKWHHNKLTFPMMYNYSENFILPISHDEVVHGKKSLVDKMWGDYWNKFAGLRVFISFMLAHPGKKTLFMGSEFGQFIEWRNKEQLDWHLLEEFEMHQKTHSFFKDINKLYLDNEALWKYDYDGKGFEWIDANNRDQSVLVFMRKTDDPKNTLIFICNFTPSVYYNFNIGVPYLGKYEELFNSDNEIYGGSNQLIDETLLSVKSYWHNQKYKLTIKIPPMATLVLKVVDIIDEEKSYFDKDEVKKINYEESMIIAEKEIESKKDN</sequence>
<dbReference type="Proteomes" id="UP001058074">
    <property type="component" value="Unassembled WGS sequence"/>
</dbReference>
<evidence type="ECO:0000313" key="2">
    <source>
        <dbReference type="Proteomes" id="UP001058074"/>
    </source>
</evidence>
<keyword evidence="2" id="KW-1185">Reference proteome</keyword>
<accession>A0ACB5RG74</accession>
<organism evidence="1 2">
    <name type="scientific">Inconstantimicrobium mannanitabidum</name>
    <dbReference type="NCBI Taxonomy" id="1604901"/>
    <lineage>
        <taxon>Bacteria</taxon>
        <taxon>Bacillati</taxon>
        <taxon>Bacillota</taxon>
        <taxon>Clostridia</taxon>
        <taxon>Eubacteriales</taxon>
        <taxon>Clostridiaceae</taxon>
        <taxon>Inconstantimicrobium</taxon>
    </lineage>
</organism>
<evidence type="ECO:0000313" key="1">
    <source>
        <dbReference type="EMBL" id="GKX68099.1"/>
    </source>
</evidence>